<dbReference type="Proteomes" id="UP000000925">
    <property type="component" value="Chromosome"/>
</dbReference>
<organism evidence="2 3">
    <name type="scientific">Coraliomargarita akajimensis (strain DSM 45221 / IAM 15411 / JCM 23193 / KCTC 12865 / 04OKA010-24)</name>
    <dbReference type="NCBI Taxonomy" id="583355"/>
    <lineage>
        <taxon>Bacteria</taxon>
        <taxon>Pseudomonadati</taxon>
        <taxon>Verrucomicrobiota</taxon>
        <taxon>Opitutia</taxon>
        <taxon>Puniceicoccales</taxon>
        <taxon>Coraliomargaritaceae</taxon>
        <taxon>Coraliomargarita</taxon>
    </lineage>
</organism>
<keyword evidence="3" id="KW-1185">Reference proteome</keyword>
<dbReference type="AlphaFoldDB" id="D5ENG2"/>
<keyword evidence="1" id="KW-0472">Membrane</keyword>
<dbReference type="eggNOG" id="ENOG5033KVG">
    <property type="taxonomic scope" value="Bacteria"/>
</dbReference>
<sequence length="129" mass="14022">MPDKSVRNEGSIPPALIGAVLILVVLGALALSRIGGTPKLEAFPVDAYLESPGDFLGNSYSLKAQVNSQIKWEKGLGRILSVRPEGANTRLPIFVPEQNGKNLHVGQRFDMQILIEEGGLIYVEALHKY</sequence>
<evidence type="ECO:0000313" key="2">
    <source>
        <dbReference type="EMBL" id="ADE55438.1"/>
    </source>
</evidence>
<accession>D5ENG2</accession>
<dbReference type="STRING" id="583355.Caka_2422"/>
<dbReference type="OrthoDB" id="198308at2"/>
<name>D5ENG2_CORAD</name>
<dbReference type="KEGG" id="caa:Caka_2422"/>
<evidence type="ECO:0000256" key="1">
    <source>
        <dbReference type="SAM" id="Phobius"/>
    </source>
</evidence>
<dbReference type="RefSeq" id="WP_013044160.1">
    <property type="nucleotide sequence ID" value="NC_014008.1"/>
</dbReference>
<feature type="transmembrane region" description="Helical" evidence="1">
    <location>
        <begin position="12"/>
        <end position="31"/>
    </location>
</feature>
<gene>
    <name evidence="2" type="ordered locus">Caka_2422</name>
</gene>
<reference evidence="2 3" key="1">
    <citation type="journal article" date="2010" name="Stand. Genomic Sci.">
        <title>Complete genome sequence of Coraliomargarita akajimensis type strain (04OKA010-24).</title>
        <authorList>
            <person name="Mavromatis K."/>
            <person name="Abt B."/>
            <person name="Brambilla E."/>
            <person name="Lapidus A."/>
            <person name="Copeland A."/>
            <person name="Deshpande S."/>
            <person name="Nolan M."/>
            <person name="Lucas S."/>
            <person name="Tice H."/>
            <person name="Cheng J.F."/>
            <person name="Han C."/>
            <person name="Detter J.C."/>
            <person name="Woyke T."/>
            <person name="Goodwin L."/>
            <person name="Pitluck S."/>
            <person name="Held B."/>
            <person name="Brettin T."/>
            <person name="Tapia R."/>
            <person name="Ivanova N."/>
            <person name="Mikhailova N."/>
            <person name="Pati A."/>
            <person name="Liolios K."/>
            <person name="Chen A."/>
            <person name="Palaniappan K."/>
            <person name="Land M."/>
            <person name="Hauser L."/>
            <person name="Chang Y.J."/>
            <person name="Jeffries C.D."/>
            <person name="Rohde M."/>
            <person name="Goker M."/>
            <person name="Bristow J."/>
            <person name="Eisen J.A."/>
            <person name="Markowitz V."/>
            <person name="Hugenholtz P."/>
            <person name="Klenk H.P."/>
            <person name="Kyrpides N.C."/>
        </authorList>
    </citation>
    <scope>NUCLEOTIDE SEQUENCE [LARGE SCALE GENOMIC DNA]</scope>
    <source>
        <strain evidence="3">DSM 45221 / IAM 15411 / JCM 23193 / KCTC 12865</strain>
    </source>
</reference>
<dbReference type="EMBL" id="CP001998">
    <property type="protein sequence ID" value="ADE55438.1"/>
    <property type="molecule type" value="Genomic_DNA"/>
</dbReference>
<protein>
    <submittedName>
        <fullName evidence="2">Uncharacterized protein</fullName>
    </submittedName>
</protein>
<keyword evidence="1" id="KW-1133">Transmembrane helix</keyword>
<evidence type="ECO:0000313" key="3">
    <source>
        <dbReference type="Proteomes" id="UP000000925"/>
    </source>
</evidence>
<keyword evidence="1" id="KW-0812">Transmembrane</keyword>
<proteinExistence type="predicted"/>
<dbReference type="HOGENOM" id="CLU_2014279_0_0_0"/>